<name>A0A177F3I4_9EURO</name>
<evidence type="ECO:0000256" key="1">
    <source>
        <dbReference type="SAM" id="Phobius"/>
    </source>
</evidence>
<feature type="domain" description="Heterokaryon incompatibility" evidence="2">
    <location>
        <begin position="195"/>
        <end position="348"/>
    </location>
</feature>
<evidence type="ECO:0000313" key="3">
    <source>
        <dbReference type="EMBL" id="OAG38798.1"/>
    </source>
</evidence>
<keyword evidence="1" id="KW-0472">Membrane</keyword>
<protein>
    <recommendedName>
        <fullName evidence="2">Heterokaryon incompatibility domain-containing protein</fullName>
    </recommendedName>
</protein>
<reference evidence="3 4" key="1">
    <citation type="submission" date="2016-03" db="EMBL/GenBank/DDBJ databases">
        <title>Draft genome sequence of the Fonsecaea monophora CBS 269.37.</title>
        <authorList>
            <person name="Bombassaro A."/>
            <person name="Vinicius W.A."/>
            <person name="De Hoog S."/>
            <person name="Sun J."/>
            <person name="Souza E.M."/>
            <person name="Raittz R.T."/>
            <person name="Costa F."/>
            <person name="Leao A.C."/>
            <person name="Tadra-Sfeir M.Z."/>
            <person name="Baura V."/>
            <person name="Balsanelli E."/>
            <person name="Pedrosa F.O."/>
            <person name="Moreno L.F."/>
            <person name="Steffens M.B."/>
            <person name="Xi L."/>
            <person name="Bocca A.L."/>
            <person name="Felipe M.S."/>
            <person name="Teixeira M."/>
            <person name="Telles Filho F.Q."/>
            <person name="Azevedo C.M."/>
            <person name="Gomes R."/>
            <person name="Vicente V.A."/>
        </authorList>
    </citation>
    <scope>NUCLEOTIDE SEQUENCE [LARGE SCALE GENOMIC DNA]</scope>
    <source>
        <strain evidence="3 4">CBS 269.37</strain>
    </source>
</reference>
<evidence type="ECO:0000313" key="4">
    <source>
        <dbReference type="Proteomes" id="UP000077002"/>
    </source>
</evidence>
<accession>A0A177F3I4</accession>
<comment type="caution">
    <text evidence="3">The sequence shown here is derived from an EMBL/GenBank/DDBJ whole genome shotgun (WGS) entry which is preliminary data.</text>
</comment>
<dbReference type="Pfam" id="PF06985">
    <property type="entry name" value="HET"/>
    <property type="match status" value="1"/>
</dbReference>
<keyword evidence="4" id="KW-1185">Reference proteome</keyword>
<dbReference type="AlphaFoldDB" id="A0A177F3I4"/>
<gene>
    <name evidence="3" type="ORF">AYO21_06993</name>
</gene>
<organism evidence="3 4">
    <name type="scientific">Fonsecaea monophora</name>
    <dbReference type="NCBI Taxonomy" id="254056"/>
    <lineage>
        <taxon>Eukaryota</taxon>
        <taxon>Fungi</taxon>
        <taxon>Dikarya</taxon>
        <taxon>Ascomycota</taxon>
        <taxon>Pezizomycotina</taxon>
        <taxon>Eurotiomycetes</taxon>
        <taxon>Chaetothyriomycetidae</taxon>
        <taxon>Chaetothyriales</taxon>
        <taxon>Herpotrichiellaceae</taxon>
        <taxon>Fonsecaea</taxon>
    </lineage>
</organism>
<keyword evidence="1" id="KW-0812">Transmembrane</keyword>
<dbReference type="GeneID" id="34602150"/>
<dbReference type="Proteomes" id="UP000077002">
    <property type="component" value="Unassembled WGS sequence"/>
</dbReference>
<sequence length="800" mass="92275">MVCKVCHDMLYGHKGRRDSGSQLALSFWHHETAENVKAAAEDAECYLCRVIDEKLRDLHINPPVGLERSWFLCALLQRFPRYNGVYRLDIKLEQTKTTVASFVLKQNDANMPSHLQTTPRSANTSDPEVFDLARDWIDVCARTHAKCQTASSIQWYPTRLIDLRAMPEAKTDIVRLVSQKDTEKKDGQPLFEGRYVTLSHRWGHMTIPKLRHMNRADLQTAILLEHLPTTFQHAMQFARELGVRWIWIDALCIIQGDEQDWLHESSQMDKVYAFSHCNISATAAIDGSEGLFNRRDPDRKWFDTVSLRTQDLSGDGQKVVECTISDLSFWDQYVDNAPVNRRSWVFQERLLAPRVLHWCKDQIAFECRELDRAECRPEGLPHLQMKAGQLVDQARLKAMDREVGRRLRELRLASLHSSSRTKGLKWMVEAIEPKLYLYEVWKRMVEVYTKMELSDERDRLIALSGIARMMTRILRLDGSEDQYLAGMWQNYLASQLLWYVNDGEEEGKTAQPLPNTRPRQYRAPTFSWASVETSRGVTFPETTDKGILVEVQVVRLTYRTEDDMFGILTDGYLVLKGVLRRIELTDAEQDQSSLTSMRKSMASCRPATFPWQWYTPSTALLAVTVVSISILLTMVTLRTLSWQQHKLILTLLFASSLLSPVHFVTMGFHARKRRPAEPEYPRNRFSWRLMQKGQPIGDSQSIVYLDSPASEPSVFGPNAQVFCLPVSQDDRHLNCLLIQATDGDHGIRYKRVGLTKIMNLFDQDVEAIKEPPTRKKDKALGRYYWGPNTRFRGESHICII</sequence>
<dbReference type="OrthoDB" id="5125733at2759"/>
<dbReference type="PANTHER" id="PTHR33112:SF10">
    <property type="entry name" value="TOL"/>
    <property type="match status" value="1"/>
</dbReference>
<feature type="transmembrane region" description="Helical" evidence="1">
    <location>
        <begin position="613"/>
        <end position="635"/>
    </location>
</feature>
<proteinExistence type="predicted"/>
<feature type="transmembrane region" description="Helical" evidence="1">
    <location>
        <begin position="647"/>
        <end position="668"/>
    </location>
</feature>
<dbReference type="InterPro" id="IPR010730">
    <property type="entry name" value="HET"/>
</dbReference>
<evidence type="ECO:0000259" key="2">
    <source>
        <dbReference type="Pfam" id="PF06985"/>
    </source>
</evidence>
<dbReference type="EMBL" id="LVKK01000051">
    <property type="protein sequence ID" value="OAG38798.1"/>
    <property type="molecule type" value="Genomic_DNA"/>
</dbReference>
<dbReference type="RefSeq" id="XP_022510750.1">
    <property type="nucleotide sequence ID" value="XM_022656951.1"/>
</dbReference>
<keyword evidence="1" id="KW-1133">Transmembrane helix</keyword>
<dbReference type="PANTHER" id="PTHR33112">
    <property type="entry name" value="DOMAIN PROTEIN, PUTATIVE-RELATED"/>
    <property type="match status" value="1"/>
</dbReference>